<gene>
    <name evidence="1" type="ORF">M513_02884</name>
    <name evidence="2" type="ORF">M514_02884</name>
</gene>
<dbReference type="Proteomes" id="UP000030758">
    <property type="component" value="Unassembled WGS sequence"/>
</dbReference>
<reference evidence="1 3" key="1">
    <citation type="journal article" date="2014" name="Nat. Genet.">
        <title>Genome and transcriptome of the porcine whipworm Trichuris suis.</title>
        <authorList>
            <person name="Jex A.R."/>
            <person name="Nejsum P."/>
            <person name="Schwarz E.M."/>
            <person name="Hu L."/>
            <person name="Young N.D."/>
            <person name="Hall R.S."/>
            <person name="Korhonen P.K."/>
            <person name="Liao S."/>
            <person name="Thamsborg S."/>
            <person name="Xia J."/>
            <person name="Xu P."/>
            <person name="Wang S."/>
            <person name="Scheerlinck J.P."/>
            <person name="Hofmann A."/>
            <person name="Sternberg P.W."/>
            <person name="Wang J."/>
            <person name="Gasser R.B."/>
        </authorList>
    </citation>
    <scope>NUCLEOTIDE SEQUENCE [LARGE SCALE GENOMIC DNA]</scope>
    <source>
        <strain evidence="2">DCEP-RM93F</strain>
        <strain evidence="1">DCEP-RM93M</strain>
    </source>
</reference>
<evidence type="ECO:0000313" key="2">
    <source>
        <dbReference type="EMBL" id="KFD66633.1"/>
    </source>
</evidence>
<evidence type="ECO:0000313" key="1">
    <source>
        <dbReference type="EMBL" id="KFD56106.1"/>
    </source>
</evidence>
<dbReference type="Proteomes" id="UP000030764">
    <property type="component" value="Unassembled WGS sequence"/>
</dbReference>
<name>A0A085MFW0_9BILA</name>
<organism evidence="1 3">
    <name type="scientific">Trichuris suis</name>
    <name type="common">pig whipworm</name>
    <dbReference type="NCBI Taxonomy" id="68888"/>
    <lineage>
        <taxon>Eukaryota</taxon>
        <taxon>Metazoa</taxon>
        <taxon>Ecdysozoa</taxon>
        <taxon>Nematoda</taxon>
        <taxon>Enoplea</taxon>
        <taxon>Dorylaimia</taxon>
        <taxon>Trichinellida</taxon>
        <taxon>Trichuridae</taxon>
        <taxon>Trichuris</taxon>
    </lineage>
</organism>
<dbReference type="AlphaFoldDB" id="A0A085MFW0"/>
<proteinExistence type="predicted"/>
<sequence length="72" mass="8220">MIDENSRAGLQRSCLLWLAGKLEDTCLTDFLNAYLEELFKISTFPSYFEQEAKAGAVIYFSRLSGLNMKFVD</sequence>
<dbReference type="EMBL" id="KL367522">
    <property type="protein sequence ID" value="KFD66633.1"/>
    <property type="molecule type" value="Genomic_DNA"/>
</dbReference>
<dbReference type="EMBL" id="KL363195">
    <property type="protein sequence ID" value="KFD56106.1"/>
    <property type="molecule type" value="Genomic_DNA"/>
</dbReference>
<accession>A0A085MFW0</accession>
<protein>
    <submittedName>
        <fullName evidence="1">Uncharacterized protein</fullName>
    </submittedName>
</protein>
<evidence type="ECO:0000313" key="3">
    <source>
        <dbReference type="Proteomes" id="UP000030764"/>
    </source>
</evidence>
<keyword evidence="3" id="KW-1185">Reference proteome</keyword>